<reference evidence="2 4" key="3">
    <citation type="submission" date="2022-09" db="EMBL/GenBank/DDBJ databases">
        <title>The outer-membrane cytochrome OmcA is essential for infection of Shewanella oneidensis by a zebrafish-associated bacteriophage.</title>
        <authorList>
            <person name="Grenfell A.W."/>
            <person name="Intile P."/>
            <person name="Mcfarlane J."/>
            <person name="Leung D."/>
            <person name="Abdalla K."/>
            <person name="Wold M."/>
            <person name="Kees E."/>
            <person name="Gralnick J."/>
        </authorList>
    </citation>
    <scope>NUCLEOTIDE SEQUENCE [LARGE SCALE GENOMIC DNA]</scope>
    <source>
        <strain evidence="2 4">NF-5</strain>
    </source>
</reference>
<evidence type="ECO:0000313" key="1">
    <source>
        <dbReference type="EMBL" id="MDG5901359.1"/>
    </source>
</evidence>
<evidence type="ECO:0000313" key="2">
    <source>
        <dbReference type="EMBL" id="MDI5830319.1"/>
    </source>
</evidence>
<dbReference type="Proteomes" id="UP001187859">
    <property type="component" value="Unassembled WGS sequence"/>
</dbReference>
<evidence type="ECO:0000313" key="4">
    <source>
        <dbReference type="Proteomes" id="UP001159075"/>
    </source>
</evidence>
<sequence>MDTTPIDLSHLFEQLGLESQPNAIAQFIATHKLAAQIHLTEAPFWTQAQKSFLTEALEADAQWTELIEQLDAQLRKP</sequence>
<organism evidence="3 5">
    <name type="scientific">Shewanella xiamenensis</name>
    <dbReference type="NCBI Taxonomy" id="332186"/>
    <lineage>
        <taxon>Bacteria</taxon>
        <taxon>Pseudomonadati</taxon>
        <taxon>Pseudomonadota</taxon>
        <taxon>Gammaproteobacteria</taxon>
        <taxon>Alteromonadales</taxon>
        <taxon>Shewanellaceae</taxon>
        <taxon>Shewanella</taxon>
    </lineage>
</organism>
<dbReference type="EMBL" id="JASGOQ010000001">
    <property type="protein sequence ID" value="MDV5389566.1"/>
    <property type="molecule type" value="Genomic_DNA"/>
</dbReference>
<dbReference type="Proteomes" id="UP001152518">
    <property type="component" value="Unassembled WGS sequence"/>
</dbReference>
<reference evidence="1" key="1">
    <citation type="journal article" date="2019" name="Int J Environ Res Public Health">
        <title>Characterization of Chromosome-Mediated BlaOXA-894 in Shewanella xiamenensis Isolated from Pig Wastewater.</title>
        <authorList>
            <person name="Zou H."/>
            <person name="Zhou Z."/>
            <person name="Xia H."/>
            <person name="Zhao Q."/>
            <person name="Li X."/>
        </authorList>
    </citation>
    <scope>NUCLEOTIDE SEQUENCE</scope>
    <source>
        <strain evidence="1">2015oxa</strain>
    </source>
</reference>
<dbReference type="OrthoDB" id="5828847at2"/>
<dbReference type="EMBL" id="JAOTLW010000002">
    <property type="protein sequence ID" value="MDI5830319.1"/>
    <property type="molecule type" value="Genomic_DNA"/>
</dbReference>
<reference evidence="1" key="2">
    <citation type="submission" date="2019-04" db="EMBL/GenBank/DDBJ databases">
        <authorList>
            <person name="Zou H."/>
        </authorList>
    </citation>
    <scope>NUCLEOTIDE SEQUENCE</scope>
    <source>
        <strain evidence="1">2015oxa</strain>
    </source>
</reference>
<evidence type="ECO:0000313" key="3">
    <source>
        <dbReference type="EMBL" id="MDV5389566.1"/>
    </source>
</evidence>
<gene>
    <name evidence="1" type="ORF">E2650_15970</name>
    <name evidence="2" type="ORF">ODY93_01965</name>
    <name evidence="3" type="ORF">QM089_04610</name>
</gene>
<dbReference type="Pfam" id="PF10982">
    <property type="entry name" value="DUF2789"/>
    <property type="match status" value="1"/>
</dbReference>
<dbReference type="EMBL" id="SUNE01000012">
    <property type="protein sequence ID" value="MDG5901359.1"/>
    <property type="molecule type" value="Genomic_DNA"/>
</dbReference>
<dbReference type="RefSeq" id="WP_037416690.1">
    <property type="nucleotide sequence ID" value="NZ_BLRE01000059.1"/>
</dbReference>
<accession>A0A073KQZ3</accession>
<proteinExistence type="predicted"/>
<dbReference type="InterPro" id="IPR021250">
    <property type="entry name" value="DUF2789"/>
</dbReference>
<protein>
    <submittedName>
        <fullName evidence="3">DUF2789 domain-containing protein</fullName>
    </submittedName>
</protein>
<reference evidence="3" key="4">
    <citation type="submission" date="2023-05" db="EMBL/GenBank/DDBJ databases">
        <title>Colonisation of extended spectrum b-lactamase- and carbapenemase-producing bacteria on hospital surfaces from low- and middle-income countries.</title>
        <authorList>
            <person name="Nieto-Rosado M."/>
            <person name="Sands K."/>
            <person name="Iregbu K."/>
            <person name="Zahra R."/>
            <person name="Mazarati J.B."/>
            <person name="Mehtar S."/>
            <person name="Barnards-Group B."/>
            <person name="Walsh T.R."/>
        </authorList>
    </citation>
    <scope>NUCLEOTIDE SEQUENCE</scope>
    <source>
        <strain evidence="3">PP-E493</strain>
    </source>
</reference>
<dbReference type="Proteomes" id="UP001159075">
    <property type="component" value="Unassembled WGS sequence"/>
</dbReference>
<dbReference type="InterPro" id="IPR038086">
    <property type="entry name" value="DUF2789_sf"/>
</dbReference>
<dbReference type="AlphaFoldDB" id="A0A073KQZ3"/>
<dbReference type="Gene3D" id="1.10.10.1130">
    <property type="entry name" value="Uncharacterised protein PF10982, DUF2789"/>
    <property type="match status" value="1"/>
</dbReference>
<evidence type="ECO:0000313" key="5">
    <source>
        <dbReference type="Proteomes" id="UP001187859"/>
    </source>
</evidence>
<comment type="caution">
    <text evidence="3">The sequence shown here is derived from an EMBL/GenBank/DDBJ whole genome shotgun (WGS) entry which is preliminary data.</text>
</comment>
<keyword evidence="4" id="KW-1185">Reference proteome</keyword>
<name>A0A073KQZ3_9GAMM</name>
<dbReference type="GeneID" id="75189492"/>